<evidence type="ECO:0000313" key="3">
    <source>
        <dbReference type="Proteomes" id="UP000606786"/>
    </source>
</evidence>
<organism evidence="2 3">
    <name type="scientific">Ceratitis capitata</name>
    <name type="common">Mediterranean fruit fly</name>
    <name type="synonym">Tephritis capitata</name>
    <dbReference type="NCBI Taxonomy" id="7213"/>
    <lineage>
        <taxon>Eukaryota</taxon>
        <taxon>Metazoa</taxon>
        <taxon>Ecdysozoa</taxon>
        <taxon>Arthropoda</taxon>
        <taxon>Hexapoda</taxon>
        <taxon>Insecta</taxon>
        <taxon>Pterygota</taxon>
        <taxon>Neoptera</taxon>
        <taxon>Endopterygota</taxon>
        <taxon>Diptera</taxon>
        <taxon>Brachycera</taxon>
        <taxon>Muscomorpha</taxon>
        <taxon>Tephritoidea</taxon>
        <taxon>Tephritidae</taxon>
        <taxon>Ceratitis</taxon>
        <taxon>Ceratitis</taxon>
    </lineage>
</organism>
<dbReference type="PANTHER" id="PTHR47331">
    <property type="entry name" value="PHD-TYPE DOMAIN-CONTAINING PROTEIN"/>
    <property type="match status" value="1"/>
</dbReference>
<comment type="caution">
    <text evidence="2">The sequence shown here is derived from an EMBL/GenBank/DDBJ whole genome shotgun (WGS) entry which is preliminary data.</text>
</comment>
<name>A0A811UV42_CERCA</name>
<dbReference type="AlphaFoldDB" id="A0A811UV42"/>
<proteinExistence type="predicted"/>
<dbReference type="PANTHER" id="PTHR47331:SF1">
    <property type="entry name" value="GAG-LIKE PROTEIN"/>
    <property type="match status" value="1"/>
</dbReference>
<gene>
    <name evidence="2" type="ORF">CCAP1982_LOCUS10344</name>
</gene>
<evidence type="ECO:0000313" key="2">
    <source>
        <dbReference type="EMBL" id="CAD7001855.1"/>
    </source>
</evidence>
<protein>
    <submittedName>
        <fullName evidence="2">(Mediterranean fruit fly) hypothetical protein</fullName>
    </submittedName>
</protein>
<dbReference type="EMBL" id="CAJHJT010000023">
    <property type="protein sequence ID" value="CAD7001855.1"/>
    <property type="molecule type" value="Genomic_DNA"/>
</dbReference>
<evidence type="ECO:0000256" key="1">
    <source>
        <dbReference type="SAM" id="MobiDB-lite"/>
    </source>
</evidence>
<accession>A0A811UV42</accession>
<sequence>MKEFLYRQFEIIECVEHKLAKSSTSHKITKPILSKQNSHQSCKLCKRNHSLKHCKQFKKLPISQRYKFIKTNNICTNCLALHHTLKRCTSRHRCLHCQKMHNTLLHISPTHGFDRRNKRNVPLTSPCQDKHKQVHLTTPSQDMQKNAILTSPSQNIQKTVMITPDHNSQSVNRNNMQSHYSSHEKICSLHTLIPLDQAFHKDALQISSTSPVEQAPIGSMTHIHVCIFKILASKTLSKSTFRCITLPTFSCQVMDNQIGSRLPIQREPAKAQKVNGTAAEVARRTTDGTNTAHGPQTPPTGLIQHFVQGGPVCLSAR</sequence>
<keyword evidence="3" id="KW-1185">Reference proteome</keyword>
<dbReference type="Proteomes" id="UP000606786">
    <property type="component" value="Unassembled WGS sequence"/>
</dbReference>
<reference evidence="2" key="1">
    <citation type="submission" date="2020-11" db="EMBL/GenBank/DDBJ databases">
        <authorList>
            <person name="Whitehead M."/>
        </authorList>
    </citation>
    <scope>NUCLEOTIDE SEQUENCE</scope>
    <source>
        <strain evidence="2">EGII</strain>
    </source>
</reference>
<feature type="region of interest" description="Disordered" evidence="1">
    <location>
        <begin position="282"/>
        <end position="301"/>
    </location>
</feature>